<reference evidence="2 3" key="1">
    <citation type="journal article" date="2013" name="MBio">
        <title>Genome sequencing of the plant pathogen Taphrina deformans, the causal agent of peach leaf curl.</title>
        <authorList>
            <person name="Cisse O.H."/>
            <person name="Almeida J.M.G.C.F."/>
            <person name="Fonseca A."/>
            <person name="Kumar A.A."/>
            <person name="Salojaervi J."/>
            <person name="Overmyer K."/>
            <person name="Hauser P.M."/>
            <person name="Pagni M."/>
        </authorList>
    </citation>
    <scope>NUCLEOTIDE SEQUENCE [LARGE SCALE GENOMIC DNA]</scope>
    <source>
        <strain evidence="3">PYCC 5710 / ATCC 11124 / CBS 356.35 / IMI 108563 / JCM 9778 / NBRC 8474</strain>
    </source>
</reference>
<evidence type="ECO:0000313" key="2">
    <source>
        <dbReference type="EMBL" id="CCG81443.1"/>
    </source>
</evidence>
<dbReference type="eggNOG" id="ENOG502RXCG">
    <property type="taxonomic scope" value="Eukaryota"/>
</dbReference>
<accession>R4XAU4</accession>
<dbReference type="EMBL" id="CAHR02000039">
    <property type="protein sequence ID" value="CCG81443.1"/>
    <property type="molecule type" value="Genomic_DNA"/>
</dbReference>
<dbReference type="OrthoDB" id="2110578at2759"/>
<dbReference type="STRING" id="1097556.R4XAU4"/>
<feature type="signal peptide" evidence="1">
    <location>
        <begin position="1"/>
        <end position="19"/>
    </location>
</feature>
<proteinExistence type="predicted"/>
<comment type="caution">
    <text evidence="2">The sequence shown here is derived from an EMBL/GenBank/DDBJ whole genome shotgun (WGS) entry which is preliminary data.</text>
</comment>
<sequence>MKFTITATAALAALSNVAAQRPTNTSICDYYTSALLMDNTAENQYTLLKLIVNTVAIGNYTTPNMNAVPGILAPGKVNGTAVNLMPFFTGMAGRTTNRNGTATAGVNFLDGGGAAPLMNNTLPTAGSNQYTLVTHLYQYFGYLLGCSMQGTQAFASYGGRTSQYTVHKYMDITHAQNTWFIQQVGLAAQSFGVASADVTAVGTALDQTFNYRCSKNASVPSTAPAAAQAICIANDCPLAVNSSCAAYVQTQAAGVGPNGTVVNAGNVSLASSASSASGSARASGAAGGGTGTSTTSSAAKNVIVGSFVGAAAFAAALI</sequence>
<evidence type="ECO:0000313" key="3">
    <source>
        <dbReference type="Proteomes" id="UP000013776"/>
    </source>
</evidence>
<evidence type="ECO:0000256" key="1">
    <source>
        <dbReference type="SAM" id="SignalP"/>
    </source>
</evidence>
<dbReference type="AlphaFoldDB" id="R4XAU4"/>
<keyword evidence="1" id="KW-0732">Signal</keyword>
<gene>
    <name evidence="2" type="ORF">TAPDE_001214</name>
</gene>
<dbReference type="Proteomes" id="UP000013776">
    <property type="component" value="Unassembled WGS sequence"/>
</dbReference>
<dbReference type="VEuPathDB" id="FungiDB:TAPDE_001214"/>
<protein>
    <submittedName>
        <fullName evidence="2">Uncharacterized protein</fullName>
    </submittedName>
</protein>
<name>R4XAU4_TAPDE</name>
<organism evidence="2 3">
    <name type="scientific">Taphrina deformans (strain PYCC 5710 / ATCC 11124 / CBS 356.35 / IMI 108563 / JCM 9778 / NBRC 8474)</name>
    <name type="common">Peach leaf curl fungus</name>
    <name type="synonym">Lalaria deformans</name>
    <dbReference type="NCBI Taxonomy" id="1097556"/>
    <lineage>
        <taxon>Eukaryota</taxon>
        <taxon>Fungi</taxon>
        <taxon>Dikarya</taxon>
        <taxon>Ascomycota</taxon>
        <taxon>Taphrinomycotina</taxon>
        <taxon>Taphrinomycetes</taxon>
        <taxon>Taphrinales</taxon>
        <taxon>Taphrinaceae</taxon>
        <taxon>Taphrina</taxon>
    </lineage>
</organism>
<feature type="chain" id="PRO_5004381403" evidence="1">
    <location>
        <begin position="20"/>
        <end position="318"/>
    </location>
</feature>
<keyword evidence="3" id="KW-1185">Reference proteome</keyword>